<name>A0ACA9NUE8_9GLOM</name>
<organism evidence="1 2">
    <name type="scientific">Scutellospora calospora</name>
    <dbReference type="NCBI Taxonomy" id="85575"/>
    <lineage>
        <taxon>Eukaryota</taxon>
        <taxon>Fungi</taxon>
        <taxon>Fungi incertae sedis</taxon>
        <taxon>Mucoromycota</taxon>
        <taxon>Glomeromycotina</taxon>
        <taxon>Glomeromycetes</taxon>
        <taxon>Diversisporales</taxon>
        <taxon>Gigasporaceae</taxon>
        <taxon>Scutellospora</taxon>
    </lineage>
</organism>
<keyword evidence="2" id="KW-1185">Reference proteome</keyword>
<gene>
    <name evidence="1" type="ORF">SCALOS_LOCUS9530</name>
</gene>
<feature type="non-terminal residue" evidence="1">
    <location>
        <position position="1"/>
    </location>
</feature>
<dbReference type="Proteomes" id="UP000789860">
    <property type="component" value="Unassembled WGS sequence"/>
</dbReference>
<dbReference type="EMBL" id="CAJVPM010030031">
    <property type="protein sequence ID" value="CAG8675375.1"/>
    <property type="molecule type" value="Genomic_DNA"/>
</dbReference>
<comment type="caution">
    <text evidence="1">The sequence shown here is derived from an EMBL/GenBank/DDBJ whole genome shotgun (WGS) entry which is preliminary data.</text>
</comment>
<reference evidence="1" key="1">
    <citation type="submission" date="2021-06" db="EMBL/GenBank/DDBJ databases">
        <authorList>
            <person name="Kallberg Y."/>
            <person name="Tangrot J."/>
            <person name="Rosling A."/>
        </authorList>
    </citation>
    <scope>NUCLEOTIDE SEQUENCE</scope>
    <source>
        <strain evidence="1">AU212A</strain>
    </source>
</reference>
<proteinExistence type="predicted"/>
<sequence length="313" mass="36622">TIECLSGVLNYAKQIISIPDKIRLKELLNPDDDYTEFFDNGYHGMELGLSLEVIKQLVQIYLLSYLSIIKILINDEISRDKLISRENTHRMLIDTMELSKDFAPSVELVDCTFNLYVNNDNDLINFMNNVLQLSVQLKKLANLPKPINLPNETELKWFIETISSHFGPFLQYCTPHTLFLRFLQSIGFEHSTILDFLISNETQFLEFFGTYCKYLEQDVEEFRIECYKFEKKISKVNSSDEISIIEVMNEDINEHKNDNLMSNLRSMETIDHVNEVFCNLREVIQSLMDKQLFPYNASSLVKRIKKVEEILIV</sequence>
<accession>A0ACA9NUE8</accession>
<protein>
    <submittedName>
        <fullName evidence="1">9723_t:CDS:1</fullName>
    </submittedName>
</protein>
<evidence type="ECO:0000313" key="1">
    <source>
        <dbReference type="EMBL" id="CAG8675375.1"/>
    </source>
</evidence>
<evidence type="ECO:0000313" key="2">
    <source>
        <dbReference type="Proteomes" id="UP000789860"/>
    </source>
</evidence>